<gene>
    <name evidence="2" type="ORF">ACED33_25665</name>
</gene>
<reference evidence="2 3" key="1">
    <citation type="submission" date="2024-06" db="EMBL/GenBank/DDBJ databases">
        <authorList>
            <person name="Steensen K."/>
            <person name="Seneca J."/>
            <person name="Bartlau N."/>
            <person name="Yu A.X."/>
            <person name="Polz M.F."/>
        </authorList>
    </citation>
    <scope>NUCLEOTIDE SEQUENCE [LARGE SCALE GENOMIC DNA]</scope>
    <source>
        <strain evidence="2 3">1F145</strain>
    </source>
</reference>
<feature type="domain" description="DUF4935" evidence="1">
    <location>
        <begin position="3"/>
        <end position="163"/>
    </location>
</feature>
<dbReference type="InterPro" id="IPR032557">
    <property type="entry name" value="DUF4935"/>
</dbReference>
<dbReference type="Proteomes" id="UP001569200">
    <property type="component" value="Unassembled WGS sequence"/>
</dbReference>
<comment type="caution">
    <text evidence="2">The sequence shown here is derived from an EMBL/GenBank/DDBJ whole genome shotgun (WGS) entry which is preliminary data.</text>
</comment>
<name>A0ABV4M055_VIBSP</name>
<keyword evidence="3" id="KW-1185">Reference proteome</keyword>
<evidence type="ECO:0000313" key="2">
    <source>
        <dbReference type="EMBL" id="MEZ8184054.1"/>
    </source>
</evidence>
<dbReference type="RefSeq" id="WP_371691502.1">
    <property type="nucleotide sequence ID" value="NZ_JBGOOW010000084.1"/>
</dbReference>
<dbReference type="EMBL" id="JBGOOW010000084">
    <property type="protein sequence ID" value="MEZ8184054.1"/>
    <property type="molecule type" value="Genomic_DNA"/>
</dbReference>
<evidence type="ECO:0000259" key="1">
    <source>
        <dbReference type="Pfam" id="PF16289"/>
    </source>
</evidence>
<dbReference type="Pfam" id="PF16289">
    <property type="entry name" value="PIN_12"/>
    <property type="match status" value="1"/>
</dbReference>
<accession>A0ABV4M055</accession>
<organism evidence="2 3">
    <name type="scientific">Vibrio splendidus</name>
    <dbReference type="NCBI Taxonomy" id="29497"/>
    <lineage>
        <taxon>Bacteria</taxon>
        <taxon>Pseudomonadati</taxon>
        <taxon>Pseudomonadota</taxon>
        <taxon>Gammaproteobacteria</taxon>
        <taxon>Vibrionales</taxon>
        <taxon>Vibrionaceae</taxon>
        <taxon>Vibrio</taxon>
    </lineage>
</organism>
<sequence>MKVFLDTNAFYNNWFVDNANFKLLFHYLNNEELGLLLSNLVAQEVNNIRERELLETTTEIDRLINRVNKLNKQDVDFSFEKLGITKYDVQSILNSKVNFIENISYDEVPHEQVVDRALKLVKPFTGEEKGYRDTLIWLSFLSYLKAQNIEGEIAFITNNKHDFFEKKNKILSFNDDLQKDIDEIGVTATIKPYLNIFDFIKENVDKIEHAFNREEILDDLEGFLIEETESYLKNMKNKDIGDLLGAQVFTDKLTDVIEIVPDIFEGVEDPTVHYVSRLPEKSVYISCFYEMRRVDLVITIDLIEFKQHVDEIESIRSIYNIEIDSDVVKLSFIFRLYIDASLEYDTESELGSSLTIEQVLAKS</sequence>
<protein>
    <submittedName>
        <fullName evidence="2">PIN domain-containing protein</fullName>
    </submittedName>
</protein>
<proteinExistence type="predicted"/>
<evidence type="ECO:0000313" key="3">
    <source>
        <dbReference type="Proteomes" id="UP001569200"/>
    </source>
</evidence>